<sequence>MQNSHRFFQNTGCRYFPCHPGADPAAFNCLFCFCPLYFLPDCGGDHVLRQGVKDCTACLRPHRPEGYDAILARLRREAAARRRVSDPAETPAEVPDGPPDEKDPEP</sequence>
<dbReference type="InterPro" id="IPR007212">
    <property type="entry name" value="Zf-like"/>
</dbReference>
<protein>
    <submittedName>
        <fullName evidence="3">Uncharacterized protein containing a Zn-finger-like domain</fullName>
    </submittedName>
</protein>
<dbReference type="HOGENOM" id="CLU_164613_0_0_7"/>
<feature type="domain" description="Cysteine-rich small" evidence="2">
    <location>
        <begin position="6"/>
        <end position="79"/>
    </location>
</feature>
<evidence type="ECO:0000256" key="1">
    <source>
        <dbReference type="SAM" id="MobiDB-lite"/>
    </source>
</evidence>
<feature type="region of interest" description="Disordered" evidence="1">
    <location>
        <begin position="80"/>
        <end position="106"/>
    </location>
</feature>
<dbReference type="eggNOG" id="COG2158">
    <property type="taxonomic scope" value="Bacteria"/>
</dbReference>
<dbReference type="OrthoDB" id="9799337at2"/>
<dbReference type="AlphaFoldDB" id="I2PZ55"/>
<evidence type="ECO:0000313" key="3">
    <source>
        <dbReference type="EMBL" id="EIG52811.1"/>
    </source>
</evidence>
<organism evidence="3">
    <name type="scientific">Desulfovibrio sp. U5L</name>
    <dbReference type="NCBI Taxonomy" id="596152"/>
    <lineage>
        <taxon>Bacteria</taxon>
        <taxon>Pseudomonadati</taxon>
        <taxon>Thermodesulfobacteriota</taxon>
        <taxon>Desulfovibrionia</taxon>
        <taxon>Desulfovibrionales</taxon>
        <taxon>Desulfovibrionaceae</taxon>
        <taxon>Desulfovibrio</taxon>
    </lineage>
</organism>
<name>I2PZ55_9BACT</name>
<dbReference type="Pfam" id="PF04071">
    <property type="entry name" value="zf-like"/>
    <property type="match status" value="1"/>
</dbReference>
<accession>I2PZ55</accession>
<proteinExistence type="predicted"/>
<dbReference type="STRING" id="596152.DesU5LDRAFT_1111"/>
<dbReference type="EMBL" id="JH600068">
    <property type="protein sequence ID" value="EIG52811.1"/>
    <property type="molecule type" value="Genomic_DNA"/>
</dbReference>
<gene>
    <name evidence="3" type="ORF">DesU5LDRAFT_1111</name>
</gene>
<evidence type="ECO:0000259" key="2">
    <source>
        <dbReference type="Pfam" id="PF04071"/>
    </source>
</evidence>
<reference evidence="3" key="1">
    <citation type="submission" date="2011-11" db="EMBL/GenBank/DDBJ databases">
        <title>Improved High-Quality Draft sequence of Desulfovibrio sp. U5L.</title>
        <authorList>
            <consortium name="US DOE Joint Genome Institute"/>
            <person name="Lucas S."/>
            <person name="Han J."/>
            <person name="Lapidus A."/>
            <person name="Cheng J.-F."/>
            <person name="Goodwin L."/>
            <person name="Pitluck S."/>
            <person name="Peters L."/>
            <person name="Ovchinnikova G."/>
            <person name="Held B."/>
            <person name="Detter J.C."/>
            <person name="Han C."/>
            <person name="Tapia R."/>
            <person name="Land M."/>
            <person name="Hauser L."/>
            <person name="Kyrpides N."/>
            <person name="Ivanova N."/>
            <person name="Pagani I."/>
            <person name="Gabster J."/>
            <person name="Walker C."/>
            <person name="Stolyar S."/>
            <person name="Stahl D."/>
            <person name="Arkin A."/>
            <person name="Dehal P."/>
            <person name="Hazen T."/>
            <person name="Woyke T."/>
        </authorList>
    </citation>
    <scope>NUCLEOTIDE SEQUENCE [LARGE SCALE GENOMIC DNA]</scope>
    <source>
        <strain evidence="3">U5L</strain>
    </source>
</reference>